<dbReference type="EMBL" id="JANIDW010000002">
    <property type="protein sequence ID" value="MCX5614660.1"/>
    <property type="molecule type" value="Genomic_DNA"/>
</dbReference>
<keyword evidence="6" id="KW-0028">Amino-acid biosynthesis</keyword>
<dbReference type="InterPro" id="IPR005106">
    <property type="entry name" value="Asp/hSer_DH_NAD-bd"/>
</dbReference>
<evidence type="ECO:0000256" key="5">
    <source>
        <dbReference type="ARBA" id="ARBA00013376"/>
    </source>
</evidence>
<evidence type="ECO:0000313" key="14">
    <source>
        <dbReference type="Proteomes" id="UP001165648"/>
    </source>
</evidence>
<evidence type="ECO:0000256" key="6">
    <source>
        <dbReference type="ARBA" id="ARBA00022605"/>
    </source>
</evidence>
<evidence type="ECO:0000256" key="4">
    <source>
        <dbReference type="ARBA" id="ARBA00013213"/>
    </source>
</evidence>
<evidence type="ECO:0000259" key="12">
    <source>
        <dbReference type="Pfam" id="PF03447"/>
    </source>
</evidence>
<comment type="pathway">
    <text evidence="1">Amino-acid biosynthesis; L-threonine biosynthesis; L-threonine from L-aspartate: step 3/5.</text>
</comment>
<accession>A0ABT3W6F8</accession>
<dbReference type="InterPro" id="IPR001342">
    <property type="entry name" value="HDH_cat"/>
</dbReference>
<dbReference type="Gene3D" id="3.30.360.10">
    <property type="entry name" value="Dihydrodipicolinate Reductase, domain 2"/>
    <property type="match status" value="1"/>
</dbReference>
<comment type="pathway">
    <text evidence="2">Amino-acid biosynthesis; L-methionine biosynthesis via de novo pathway; L-homoserine from L-aspartate: step 3/3.</text>
</comment>
<dbReference type="PANTHER" id="PTHR43331:SF1">
    <property type="entry name" value="HOMOSERINE DEHYDROGENASE"/>
    <property type="match status" value="1"/>
</dbReference>
<comment type="similarity">
    <text evidence="3 10">Belongs to the homoserine dehydrogenase family.</text>
</comment>
<sequence>MTTAHHNTVSSPALPPLRLGIAGLGTVGTGVIRLLRTHMALLQSRTGRQIEVIAVSARNRTRDRGIDLSALQWYDNPIALAAAPDIDVVVELMGGADGAARALVEAALKAGKAVVTANKALVARHAQTLARLSHKHDAPLLFEAAVAGGIPAIKMVREGVAPDALTRLGGILNGTSNFILTEMAETGRAFDDVLKEAQEKGYAEADPSADIDGWDAAHKLSILTAIAFRPILFDSLAVSGMRRITTSDIHQARKLGYAIKMLGVARRLADDRVEAWVQPCLIPAQSGLAQVNGVYNALTTEGPFSGPITISGQGAGEGPTANAVMADIIDLARGHALPLWGRMAEQAPIACEPIEGLPSRFYLRITLKTPSDAVPDATTALREVRTILENEALPIESGHHHMEGDAAQLIFLTGTTSLAEINRLLPILEEVAFINGTPLALKLEDLP</sequence>
<evidence type="ECO:0000256" key="10">
    <source>
        <dbReference type="RuleBase" id="RU004171"/>
    </source>
</evidence>
<evidence type="ECO:0000256" key="1">
    <source>
        <dbReference type="ARBA" id="ARBA00005056"/>
    </source>
</evidence>
<gene>
    <name evidence="13" type="ORF">NQF64_05305</name>
</gene>
<feature type="domain" description="Aspartate/homoserine dehydrogenase NAD-binding" evidence="12">
    <location>
        <begin position="23"/>
        <end position="143"/>
    </location>
</feature>
<keyword evidence="9" id="KW-0486">Methionine biosynthesis</keyword>
<dbReference type="SUPFAM" id="SSF55347">
    <property type="entry name" value="Glyceraldehyde-3-phosphate dehydrogenase-like, C-terminal domain"/>
    <property type="match status" value="1"/>
</dbReference>
<evidence type="ECO:0000256" key="2">
    <source>
        <dbReference type="ARBA" id="ARBA00005062"/>
    </source>
</evidence>
<evidence type="ECO:0000256" key="8">
    <source>
        <dbReference type="ARBA" id="ARBA00023002"/>
    </source>
</evidence>
<dbReference type="Proteomes" id="UP001165648">
    <property type="component" value="Unassembled WGS sequence"/>
</dbReference>
<evidence type="ECO:0000256" key="3">
    <source>
        <dbReference type="ARBA" id="ARBA00006753"/>
    </source>
</evidence>
<dbReference type="PIRSF" id="PIRSF000098">
    <property type="entry name" value="Homoser_dehydrog"/>
    <property type="match status" value="1"/>
</dbReference>
<dbReference type="PROSITE" id="PS01042">
    <property type="entry name" value="HOMOSER_DHGENASE"/>
    <property type="match status" value="1"/>
</dbReference>
<dbReference type="PANTHER" id="PTHR43331">
    <property type="entry name" value="HOMOSERINE DEHYDROGENASE"/>
    <property type="match status" value="1"/>
</dbReference>
<evidence type="ECO:0000256" key="9">
    <source>
        <dbReference type="ARBA" id="ARBA00023167"/>
    </source>
</evidence>
<feature type="domain" description="Homoserine dehydrogenase catalytic" evidence="11">
    <location>
        <begin position="151"/>
        <end position="329"/>
    </location>
</feature>
<dbReference type="Gene3D" id="3.30.70.260">
    <property type="match status" value="1"/>
</dbReference>
<keyword evidence="7" id="KW-0791">Threonine biosynthesis</keyword>
<dbReference type="RefSeq" id="WP_266106726.1">
    <property type="nucleotide sequence ID" value="NZ_JANIDW010000002.1"/>
</dbReference>
<dbReference type="NCBIfam" id="NF004976">
    <property type="entry name" value="PRK06349.1"/>
    <property type="match status" value="1"/>
</dbReference>
<keyword evidence="8" id="KW-0560">Oxidoreductase</keyword>
<evidence type="ECO:0000259" key="11">
    <source>
        <dbReference type="Pfam" id="PF00742"/>
    </source>
</evidence>
<dbReference type="Pfam" id="PF00742">
    <property type="entry name" value="Homoserine_dh"/>
    <property type="match status" value="1"/>
</dbReference>
<dbReference type="EC" id="1.1.1.3" evidence="4"/>
<dbReference type="SUPFAM" id="SSF51735">
    <property type="entry name" value="NAD(P)-binding Rossmann-fold domains"/>
    <property type="match status" value="1"/>
</dbReference>
<keyword evidence="14" id="KW-1185">Reference proteome</keyword>
<dbReference type="InterPro" id="IPR036291">
    <property type="entry name" value="NAD(P)-bd_dom_sf"/>
</dbReference>
<proteinExistence type="inferred from homology"/>
<evidence type="ECO:0000313" key="13">
    <source>
        <dbReference type="EMBL" id="MCX5614660.1"/>
    </source>
</evidence>
<comment type="caution">
    <text evidence="13">The sequence shown here is derived from an EMBL/GenBank/DDBJ whole genome shotgun (WGS) entry which is preliminary data.</text>
</comment>
<dbReference type="InterPro" id="IPR019811">
    <property type="entry name" value="HDH_CS"/>
</dbReference>
<organism evidence="13 14">
    <name type="scientific">Bombella saccharophila</name>
    <dbReference type="NCBI Taxonomy" id="2967338"/>
    <lineage>
        <taxon>Bacteria</taxon>
        <taxon>Pseudomonadati</taxon>
        <taxon>Pseudomonadota</taxon>
        <taxon>Alphaproteobacteria</taxon>
        <taxon>Acetobacterales</taxon>
        <taxon>Acetobacteraceae</taxon>
        <taxon>Bombella</taxon>
    </lineage>
</organism>
<dbReference type="Pfam" id="PF03447">
    <property type="entry name" value="NAD_binding_3"/>
    <property type="match status" value="1"/>
</dbReference>
<dbReference type="Gene3D" id="3.40.50.720">
    <property type="entry name" value="NAD(P)-binding Rossmann-like Domain"/>
    <property type="match status" value="1"/>
</dbReference>
<dbReference type="InterPro" id="IPR016204">
    <property type="entry name" value="HDH"/>
</dbReference>
<reference evidence="13 14" key="1">
    <citation type="submission" date="2022-07" db="EMBL/GenBank/DDBJ databases">
        <title>Bombella genomes.</title>
        <authorList>
            <person name="Harer L."/>
            <person name="Styblova S."/>
            <person name="Ehrmann M."/>
        </authorList>
    </citation>
    <scope>NUCLEOTIDE SEQUENCE [LARGE SCALE GENOMIC DNA]</scope>
    <source>
        <strain evidence="13 14">TMW 2.2558</strain>
    </source>
</reference>
<evidence type="ECO:0000256" key="7">
    <source>
        <dbReference type="ARBA" id="ARBA00022697"/>
    </source>
</evidence>
<protein>
    <recommendedName>
        <fullName evidence="5">Homoserine dehydrogenase</fullName>
        <ecNumber evidence="4">1.1.1.3</ecNumber>
    </recommendedName>
</protein>
<name>A0ABT3W6F8_9PROT</name>